<sequence length="53" mass="6288">MTSNELHSREILIEFLMFELKISRKESQSQLAELEKFGLIEIKPNGQLYFKMV</sequence>
<accession>A0A380K143</accession>
<reference evidence="2 4" key="1">
    <citation type="submission" date="2018-06" db="EMBL/GenBank/DDBJ databases">
        <authorList>
            <consortium name="Pathogen Informatics"/>
            <person name="Doyle S."/>
        </authorList>
    </citation>
    <scope>NUCLEOTIDE SEQUENCE [LARGE SCALE GENOMIC DNA]</scope>
    <source>
        <strain evidence="2 4">NCTC13767</strain>
    </source>
</reference>
<evidence type="ECO:0000313" key="4">
    <source>
        <dbReference type="Proteomes" id="UP000254510"/>
    </source>
</evidence>
<gene>
    <name evidence="1" type="ORF">NCTC13767_00002</name>
    <name evidence="2" type="ORF">NCTC13767_00107</name>
    <name evidence="3" type="ORF">NCTC13767_00781</name>
</gene>
<evidence type="ECO:0000313" key="3">
    <source>
        <dbReference type="EMBL" id="SUN58824.1"/>
    </source>
</evidence>
<name>A0A380K143_9STRE</name>
<evidence type="ECO:0000313" key="2">
    <source>
        <dbReference type="EMBL" id="SUN57683.1"/>
    </source>
</evidence>
<evidence type="ECO:0000313" key="1">
    <source>
        <dbReference type="EMBL" id="SUN56422.1"/>
    </source>
</evidence>
<proteinExistence type="predicted"/>
<protein>
    <submittedName>
        <fullName evidence="2">Uncharacterized protein</fullName>
    </submittedName>
</protein>
<organism evidence="2 4">
    <name type="scientific">Streptococcus gallolyticus</name>
    <dbReference type="NCBI Taxonomy" id="315405"/>
    <lineage>
        <taxon>Bacteria</taxon>
        <taxon>Bacillati</taxon>
        <taxon>Bacillota</taxon>
        <taxon>Bacilli</taxon>
        <taxon>Lactobacillales</taxon>
        <taxon>Streptococcaceae</taxon>
        <taxon>Streptococcus</taxon>
    </lineage>
</organism>
<dbReference type="GeneID" id="67412426"/>
<dbReference type="EMBL" id="UHFM01000006">
    <property type="protein sequence ID" value="SUN58824.1"/>
    <property type="molecule type" value="Genomic_DNA"/>
</dbReference>
<dbReference type="EMBL" id="UHFM01000001">
    <property type="protein sequence ID" value="SUN56422.1"/>
    <property type="molecule type" value="Genomic_DNA"/>
</dbReference>
<dbReference type="EMBL" id="UHFM01000004">
    <property type="protein sequence ID" value="SUN57683.1"/>
    <property type="molecule type" value="Genomic_DNA"/>
</dbReference>
<dbReference type="RefSeq" id="WP_006531779.1">
    <property type="nucleotide sequence ID" value="NZ_CP113954.2"/>
</dbReference>
<dbReference type="AlphaFoldDB" id="A0A380K143"/>
<dbReference type="Proteomes" id="UP000254510">
    <property type="component" value="Unassembled WGS sequence"/>
</dbReference>